<protein>
    <recommendedName>
        <fullName evidence="4">ABC transporter</fullName>
    </recommendedName>
</protein>
<evidence type="ECO:0008006" key="4">
    <source>
        <dbReference type="Google" id="ProtNLM"/>
    </source>
</evidence>
<sequence length="94" mass="10690">MYFVNRGSSSFISSIIFIGVFSIIALLLVNLFPVLLVAGVGIYGITKGVKLFKQWKSKNSYKMNSKDNAEIIHEKDFFDMTDKNIIDVEYTEVK</sequence>
<organism evidence="2 3">
    <name type="scientific">Clostridium omnivorum</name>
    <dbReference type="NCBI Taxonomy" id="1604902"/>
    <lineage>
        <taxon>Bacteria</taxon>
        <taxon>Bacillati</taxon>
        <taxon>Bacillota</taxon>
        <taxon>Clostridia</taxon>
        <taxon>Eubacteriales</taxon>
        <taxon>Clostridiaceae</taxon>
        <taxon>Clostridium</taxon>
    </lineage>
</organism>
<dbReference type="Proteomes" id="UP001208567">
    <property type="component" value="Unassembled WGS sequence"/>
</dbReference>
<comment type="caution">
    <text evidence="2">The sequence shown here is derived from an EMBL/GenBank/DDBJ whole genome shotgun (WGS) entry which is preliminary data.</text>
</comment>
<evidence type="ECO:0000256" key="1">
    <source>
        <dbReference type="SAM" id="Phobius"/>
    </source>
</evidence>
<keyword evidence="1" id="KW-0812">Transmembrane</keyword>
<keyword evidence="1" id="KW-1133">Transmembrane helix</keyword>
<evidence type="ECO:0000313" key="3">
    <source>
        <dbReference type="Proteomes" id="UP001208567"/>
    </source>
</evidence>
<keyword evidence="3" id="KW-1185">Reference proteome</keyword>
<gene>
    <name evidence="2" type="ORF">bsdE14_24830</name>
</gene>
<name>A0ABQ5N763_9CLOT</name>
<reference evidence="2 3" key="1">
    <citation type="journal article" date="2024" name="Int. J. Syst. Evol. Microbiol.">
        <title>Clostridium omnivorum sp. nov., isolated from anoxic soil under the treatment of reductive soil disinfestation.</title>
        <authorList>
            <person name="Ueki A."/>
            <person name="Tonouchi A."/>
            <person name="Kaku N."/>
            <person name="Honma S."/>
            <person name="Ueki K."/>
        </authorList>
    </citation>
    <scope>NUCLEOTIDE SEQUENCE [LARGE SCALE GENOMIC DNA]</scope>
    <source>
        <strain evidence="2 3">E14</strain>
    </source>
</reference>
<proteinExistence type="predicted"/>
<dbReference type="EMBL" id="BRXR01000001">
    <property type="protein sequence ID" value="GLC31073.1"/>
    <property type="molecule type" value="Genomic_DNA"/>
</dbReference>
<feature type="transmembrane region" description="Helical" evidence="1">
    <location>
        <begin position="12"/>
        <end position="45"/>
    </location>
</feature>
<accession>A0ABQ5N763</accession>
<dbReference type="RefSeq" id="WP_264850351.1">
    <property type="nucleotide sequence ID" value="NZ_BRXR01000001.1"/>
</dbReference>
<evidence type="ECO:0000313" key="2">
    <source>
        <dbReference type="EMBL" id="GLC31073.1"/>
    </source>
</evidence>
<keyword evidence="1" id="KW-0472">Membrane</keyword>